<evidence type="ECO:0000313" key="3">
    <source>
        <dbReference type="Proteomes" id="UP000464314"/>
    </source>
</evidence>
<evidence type="ECO:0000313" key="2">
    <source>
        <dbReference type="EMBL" id="QHQ63377.1"/>
    </source>
</evidence>
<keyword evidence="2" id="KW-0378">Hydrolase</keyword>
<dbReference type="Pfam" id="PF04909">
    <property type="entry name" value="Amidohydro_2"/>
    <property type="match status" value="1"/>
</dbReference>
<gene>
    <name evidence="2" type="ORF">Ana3638_23505</name>
</gene>
<dbReference type="SUPFAM" id="SSF51556">
    <property type="entry name" value="Metallo-dependent hydrolases"/>
    <property type="match status" value="1"/>
</dbReference>
<dbReference type="Proteomes" id="UP000464314">
    <property type="component" value="Chromosome"/>
</dbReference>
<organism evidence="2 3">
    <name type="scientific">Anaerocolumna sedimenticola</name>
    <dbReference type="NCBI Taxonomy" id="2696063"/>
    <lineage>
        <taxon>Bacteria</taxon>
        <taxon>Bacillati</taxon>
        <taxon>Bacillota</taxon>
        <taxon>Clostridia</taxon>
        <taxon>Lachnospirales</taxon>
        <taxon>Lachnospiraceae</taxon>
        <taxon>Anaerocolumna</taxon>
    </lineage>
</organism>
<dbReference type="PANTHER" id="PTHR43383:SF2">
    <property type="entry name" value="AMIDOHYDROLASE 2 FAMILY PROTEIN"/>
    <property type="match status" value="1"/>
</dbReference>
<evidence type="ECO:0000259" key="1">
    <source>
        <dbReference type="Pfam" id="PF04909"/>
    </source>
</evidence>
<proteinExistence type="predicted"/>
<dbReference type="KEGG" id="anr:Ana3638_23505"/>
<sequence length="418" mass="48694">MNIEILDYINSLEIIDTHEHLMPFEAQRELGDVISEFLTHYFSVDLVTAGLPLKQLDKVRGKEMSVMEKWNCIEKYWEQSKFTGYGQAVAFAARDIYGIDEINRGSIEELNRRYLETFNQQHYHKIIKEKSKIKIAILDRFGERECDKDYFIMANFIRPMVYPYSYQEIVDLEKEAGISISTLDDYLHACEKRIDNFLKSSKILKCSLAYSRSLDFARTEKYIAEKGFNKLMNNKKTDKTSDSFECDIDFSNYMFHYIISLAQERGMVMQIHTGIQEGHGNILSNSHPGLLNRIFMDYPDMKFDIFHIGYPYQSELGVMCKMFKNVYIDMCWAHIVSPVASRNILSEWLEFLPYNKINGFGGDYCFVDGIYGHQYIARRNIAEVLSEKVRRGLFSVSKACEIGKAILYDNPAELFGIE</sequence>
<dbReference type="RefSeq" id="WP_161840199.1">
    <property type="nucleotide sequence ID" value="NZ_CP048000.1"/>
</dbReference>
<keyword evidence="3" id="KW-1185">Reference proteome</keyword>
<dbReference type="InterPro" id="IPR032466">
    <property type="entry name" value="Metal_Hydrolase"/>
</dbReference>
<feature type="domain" description="Amidohydrolase-related" evidence="1">
    <location>
        <begin position="256"/>
        <end position="417"/>
    </location>
</feature>
<dbReference type="InterPro" id="IPR006680">
    <property type="entry name" value="Amidohydro-rel"/>
</dbReference>
<dbReference type="AlphaFoldDB" id="A0A6P1TSP6"/>
<accession>A0A6P1TSP6</accession>
<dbReference type="GO" id="GO:0016787">
    <property type="term" value="F:hydrolase activity"/>
    <property type="evidence" value="ECO:0007669"/>
    <property type="project" value="UniProtKB-KW"/>
</dbReference>
<reference evidence="2 3" key="1">
    <citation type="submission" date="2020-01" db="EMBL/GenBank/DDBJ databases">
        <title>Genome analysis of Anaerocolumna sp. CBA3638.</title>
        <authorList>
            <person name="Kim J."/>
            <person name="Roh S.W."/>
        </authorList>
    </citation>
    <scope>NUCLEOTIDE SEQUENCE [LARGE SCALE GENOMIC DNA]</scope>
    <source>
        <strain evidence="2 3">CBA3638</strain>
    </source>
</reference>
<dbReference type="Gene3D" id="3.20.20.140">
    <property type="entry name" value="Metal-dependent hydrolases"/>
    <property type="match status" value="1"/>
</dbReference>
<dbReference type="EMBL" id="CP048000">
    <property type="protein sequence ID" value="QHQ63377.1"/>
    <property type="molecule type" value="Genomic_DNA"/>
</dbReference>
<dbReference type="PANTHER" id="PTHR43383">
    <property type="entry name" value="NODULIN 6"/>
    <property type="match status" value="1"/>
</dbReference>
<name>A0A6P1TSP6_9FIRM</name>
<protein>
    <submittedName>
        <fullName evidence="2">Amidohydrolase family protein</fullName>
    </submittedName>
</protein>